<dbReference type="STRING" id="1321606.SAMD00020551_0653"/>
<reference evidence="1 2" key="1">
    <citation type="submission" date="2013-06" db="EMBL/GenBank/DDBJ databases">
        <title>Whole genome shotgun sequence of Bacillus selenatarsenatis SF-1.</title>
        <authorList>
            <person name="Kuroda M."/>
            <person name="Sei K."/>
            <person name="Yamashita M."/>
            <person name="Ike M."/>
        </authorList>
    </citation>
    <scope>NUCLEOTIDE SEQUENCE [LARGE SCALE GENOMIC DNA]</scope>
    <source>
        <strain evidence="1 2">SF-1</strain>
    </source>
</reference>
<dbReference type="RefSeq" id="WP_041964460.1">
    <property type="nucleotide sequence ID" value="NZ_BASE01000013.1"/>
</dbReference>
<dbReference type="Gene3D" id="1.10.760.20">
    <property type="entry name" value="Protein of unknown function DUF3243"/>
    <property type="match status" value="1"/>
</dbReference>
<gene>
    <name evidence="1" type="ORF">SAMD00020551_0653</name>
</gene>
<proteinExistence type="predicted"/>
<evidence type="ECO:0000313" key="1">
    <source>
        <dbReference type="EMBL" id="GAM12518.1"/>
    </source>
</evidence>
<name>A0A0A8WXZ8_MESS1</name>
<evidence type="ECO:0000313" key="2">
    <source>
        <dbReference type="Proteomes" id="UP000031014"/>
    </source>
</evidence>
<evidence type="ECO:0008006" key="3">
    <source>
        <dbReference type="Google" id="ProtNLM"/>
    </source>
</evidence>
<dbReference type="InterPro" id="IPR038292">
    <property type="entry name" value="YmfJ/YflH_sf"/>
</dbReference>
<dbReference type="EMBL" id="BASE01000013">
    <property type="protein sequence ID" value="GAM12518.1"/>
    <property type="molecule type" value="Genomic_DNA"/>
</dbReference>
<protein>
    <recommendedName>
        <fullName evidence="3">DUF3243 domain-containing protein</fullName>
    </recommendedName>
</protein>
<dbReference type="AlphaFoldDB" id="A0A0A8WXZ8"/>
<sequence>MEKDHMIHKDGEVDTSKVDETLERMDTQQADEILGDFNEFRTYLSKRIKLGKTAGLNEEQLAKTAEKVADYLAEKVTPRNKEEQLLQELWKVGTKEEQHALAHMLVKLAE</sequence>
<dbReference type="Proteomes" id="UP000031014">
    <property type="component" value="Unassembled WGS sequence"/>
</dbReference>
<organism evidence="1 2">
    <name type="scientific">Mesobacillus selenatarsenatis (strain DSM 18680 / JCM 14380 / FERM P-15431 / SF-1)</name>
    <dbReference type="NCBI Taxonomy" id="1321606"/>
    <lineage>
        <taxon>Bacteria</taxon>
        <taxon>Bacillati</taxon>
        <taxon>Bacillota</taxon>
        <taxon>Bacilli</taxon>
        <taxon>Bacillales</taxon>
        <taxon>Bacillaceae</taxon>
        <taxon>Mesobacillus</taxon>
    </lineage>
</organism>
<dbReference type="OrthoDB" id="2418090at2"/>
<dbReference type="InterPro" id="IPR021637">
    <property type="entry name" value="DUF3243"/>
</dbReference>
<dbReference type="Pfam" id="PF11588">
    <property type="entry name" value="DUF3243"/>
    <property type="match status" value="1"/>
</dbReference>
<comment type="caution">
    <text evidence="1">The sequence shown here is derived from an EMBL/GenBank/DDBJ whole genome shotgun (WGS) entry which is preliminary data.</text>
</comment>
<accession>A0A0A8WXZ8</accession>
<keyword evidence="2" id="KW-1185">Reference proteome</keyword>